<organism evidence="1 2">
    <name type="scientific">Cohnella herbarum</name>
    <dbReference type="NCBI Taxonomy" id="2728023"/>
    <lineage>
        <taxon>Bacteria</taxon>
        <taxon>Bacillati</taxon>
        <taxon>Bacillota</taxon>
        <taxon>Bacilli</taxon>
        <taxon>Bacillales</taxon>
        <taxon>Paenibacillaceae</taxon>
        <taxon>Cohnella</taxon>
    </lineage>
</organism>
<dbReference type="AlphaFoldDB" id="A0A7Z2VLW4"/>
<proteinExistence type="predicted"/>
<dbReference type="EMBL" id="CP051680">
    <property type="protein sequence ID" value="QJD85215.1"/>
    <property type="molecule type" value="Genomic_DNA"/>
</dbReference>
<keyword evidence="2" id="KW-1185">Reference proteome</keyword>
<evidence type="ECO:0000313" key="1">
    <source>
        <dbReference type="EMBL" id="QJD85215.1"/>
    </source>
</evidence>
<reference evidence="1 2" key="1">
    <citation type="submission" date="2020-04" db="EMBL/GenBank/DDBJ databases">
        <title>Genome sequencing of novel species.</title>
        <authorList>
            <person name="Heo J."/>
            <person name="Kim S.-J."/>
            <person name="Kim J.-S."/>
            <person name="Hong S.-B."/>
            <person name="Kwon S.-W."/>
        </authorList>
    </citation>
    <scope>NUCLEOTIDE SEQUENCE [LARGE SCALE GENOMIC DNA]</scope>
    <source>
        <strain evidence="1 2">MFER-1</strain>
    </source>
</reference>
<accession>A0A7Z2VLW4</accession>
<name>A0A7Z2VLW4_9BACL</name>
<sequence>MPHGEFEQEKIKNINLQAEDQNLTQNQRFVIDTKIEQKLLLTVAPSGFLLCVED</sequence>
<dbReference type="Proteomes" id="UP000502248">
    <property type="component" value="Chromosome"/>
</dbReference>
<dbReference type="RefSeq" id="WP_169281480.1">
    <property type="nucleotide sequence ID" value="NZ_CP051680.1"/>
</dbReference>
<gene>
    <name evidence="1" type="ORF">HH215_19910</name>
</gene>
<protein>
    <submittedName>
        <fullName evidence="1">Uncharacterized protein</fullName>
    </submittedName>
</protein>
<evidence type="ECO:0000313" key="2">
    <source>
        <dbReference type="Proteomes" id="UP000502248"/>
    </source>
</evidence>
<dbReference type="KEGG" id="cheb:HH215_19910"/>